<sequence>MILYHGSNMDIVKIDLSKSKVGKDFGCGFYLSADKEQALELAERKTEQLGEGIPKLNVYEFDETYLRAVDLNVLCFREYSKEWAEFVLMNRRNRTRFPAHDYDIVVGPIANDAVGYQIRRFTSGLIDMDKFLEELKYMKGITMQYFFGTEKALQYLKKVDQYD</sequence>
<evidence type="ECO:0000313" key="2">
    <source>
        <dbReference type="Proteomes" id="UP000886740"/>
    </source>
</evidence>
<dbReference type="InterPro" id="IPR025051">
    <property type="entry name" value="DUF3990"/>
</dbReference>
<dbReference type="EMBL" id="DXEL01000009">
    <property type="protein sequence ID" value="HIX73605.1"/>
    <property type="molecule type" value="Genomic_DNA"/>
</dbReference>
<evidence type="ECO:0000313" key="1">
    <source>
        <dbReference type="EMBL" id="HIX73605.1"/>
    </source>
</evidence>
<comment type="caution">
    <text evidence="1">The sequence shown here is derived from an EMBL/GenBank/DDBJ whole genome shotgun (WGS) entry which is preliminary data.</text>
</comment>
<organism evidence="1 2">
    <name type="scientific">Candidatus Parabacteroides intestinipullorum</name>
    <dbReference type="NCBI Taxonomy" id="2838723"/>
    <lineage>
        <taxon>Bacteria</taxon>
        <taxon>Pseudomonadati</taxon>
        <taxon>Bacteroidota</taxon>
        <taxon>Bacteroidia</taxon>
        <taxon>Bacteroidales</taxon>
        <taxon>Tannerellaceae</taxon>
        <taxon>Parabacteroides</taxon>
    </lineage>
</organism>
<gene>
    <name evidence="1" type="ORF">H9977_00910</name>
</gene>
<proteinExistence type="predicted"/>
<accession>A0A9D1X6P7</accession>
<reference evidence="1" key="1">
    <citation type="journal article" date="2021" name="PeerJ">
        <title>Extensive microbial diversity within the chicken gut microbiome revealed by metagenomics and culture.</title>
        <authorList>
            <person name="Gilroy R."/>
            <person name="Ravi A."/>
            <person name="Getino M."/>
            <person name="Pursley I."/>
            <person name="Horton D.L."/>
            <person name="Alikhan N.F."/>
            <person name="Baker D."/>
            <person name="Gharbi K."/>
            <person name="Hall N."/>
            <person name="Watson M."/>
            <person name="Adriaenssens E.M."/>
            <person name="Foster-Nyarko E."/>
            <person name="Jarju S."/>
            <person name="Secka A."/>
            <person name="Antonio M."/>
            <person name="Oren A."/>
            <person name="Chaudhuri R.R."/>
            <person name="La Ragione R."/>
            <person name="Hildebrand F."/>
            <person name="Pallen M.J."/>
        </authorList>
    </citation>
    <scope>NUCLEOTIDE SEQUENCE</scope>
    <source>
        <strain evidence="1">ChiGjej6B6-14162</strain>
    </source>
</reference>
<dbReference type="AlphaFoldDB" id="A0A9D1X6P7"/>
<protein>
    <submittedName>
        <fullName evidence="1">DUF3990 domain-containing protein</fullName>
    </submittedName>
</protein>
<dbReference type="Pfam" id="PF13151">
    <property type="entry name" value="DUF3990"/>
    <property type="match status" value="1"/>
</dbReference>
<reference evidence="1" key="2">
    <citation type="submission" date="2021-04" db="EMBL/GenBank/DDBJ databases">
        <authorList>
            <person name="Gilroy R."/>
        </authorList>
    </citation>
    <scope>NUCLEOTIDE SEQUENCE</scope>
    <source>
        <strain evidence="1">ChiGjej6B6-14162</strain>
    </source>
</reference>
<dbReference type="Proteomes" id="UP000886740">
    <property type="component" value="Unassembled WGS sequence"/>
</dbReference>
<name>A0A9D1X6P7_9BACT</name>